<dbReference type="KEGG" id="nbg:DV706_04940"/>
<dbReference type="AlphaFoldDB" id="A0A4D6HI98"/>
<dbReference type="EMBL" id="CP031305">
    <property type="protein sequence ID" value="QCC53894.1"/>
    <property type="molecule type" value="Genomic_DNA"/>
</dbReference>
<proteinExistence type="predicted"/>
<gene>
    <name evidence="1" type="ORF">DV706_04940</name>
</gene>
<protein>
    <submittedName>
        <fullName evidence="1">Uncharacterized protein</fullName>
    </submittedName>
</protein>
<reference evidence="1 2" key="1">
    <citation type="journal article" date="2019" name="Nat. Commun.">
        <title>A new type of DNA phosphorothioation-based antiviral system in archaea.</title>
        <authorList>
            <person name="Xiong L."/>
            <person name="Liu S."/>
            <person name="Chen S."/>
            <person name="Xiao Y."/>
            <person name="Zhu B."/>
            <person name="Gao Y."/>
            <person name="Zhang Y."/>
            <person name="Chen B."/>
            <person name="Luo J."/>
            <person name="Deng Z."/>
            <person name="Chen X."/>
            <person name="Wang L."/>
            <person name="Chen S."/>
        </authorList>
    </citation>
    <scope>NUCLEOTIDE SEQUENCE [LARGE SCALE GENOMIC DNA]</scope>
    <source>
        <strain evidence="1 2">JCM 10635</strain>
    </source>
</reference>
<dbReference type="Proteomes" id="UP000296822">
    <property type="component" value="Chromosome"/>
</dbReference>
<evidence type="ECO:0000313" key="2">
    <source>
        <dbReference type="Proteomes" id="UP000296822"/>
    </source>
</evidence>
<name>A0A4D6HI98_9EURY</name>
<evidence type="ECO:0000313" key="1">
    <source>
        <dbReference type="EMBL" id="QCC53894.1"/>
    </source>
</evidence>
<accession>A0A4D6HI98</accession>
<organism evidence="1 2">
    <name type="scientific">Natronorubrum bangense</name>
    <dbReference type="NCBI Taxonomy" id="61858"/>
    <lineage>
        <taxon>Archaea</taxon>
        <taxon>Methanobacteriati</taxon>
        <taxon>Methanobacteriota</taxon>
        <taxon>Stenosarchaea group</taxon>
        <taxon>Halobacteria</taxon>
        <taxon>Halobacteriales</taxon>
        <taxon>Natrialbaceae</taxon>
        <taxon>Natronorubrum</taxon>
    </lineage>
</organism>
<dbReference type="RefSeq" id="WP_006066235.1">
    <property type="nucleotide sequence ID" value="NZ_CP031305.1"/>
</dbReference>
<dbReference type="GeneID" id="39850586"/>
<sequence length="326" mass="33471">MVSRRSLARNALALVCGGFLSTGVGTAARSRSIPTAGRYDASAVADAATTAVAAVDSAVVESVGVPDPIDSVLTDVRARARSVSVDDIESIHGSVAIDGNAVAGGCAAAVGSFDTQAVESELRNHELEFTRPSARRSDGVAQFVAADGPYAVALEPSTLRVGYGRTRERAVSHLDAALADGSRGQTRAHTPTASYGSLPSLLDGDAVAYADLGSKTRSQLVDSAADRSESLAAVVETASAIGCSLQVGSTRSRIRYGLVTGPSRLSRASIDALVDEATTGDHALTEPTIHRSGRTVVVDAAVETPSLWAVHEQFAVDSPQPSTSID</sequence>